<dbReference type="Proteomes" id="UP000034696">
    <property type="component" value="Unassembled WGS sequence"/>
</dbReference>
<dbReference type="InterPro" id="IPR001844">
    <property type="entry name" value="Cpn60/GroEL"/>
</dbReference>
<dbReference type="InterPro" id="IPR027413">
    <property type="entry name" value="GROEL-like_equatorial_sf"/>
</dbReference>
<evidence type="ECO:0000256" key="1">
    <source>
        <dbReference type="ARBA" id="ARBA00006607"/>
    </source>
</evidence>
<evidence type="ECO:0000256" key="3">
    <source>
        <dbReference type="ARBA" id="ARBA00023235"/>
    </source>
</evidence>
<protein>
    <submittedName>
        <fullName evidence="4">Chaperonin GroEL</fullName>
    </submittedName>
</protein>
<reference evidence="4 5" key="1">
    <citation type="journal article" date="2015" name="Nature">
        <title>rRNA introns, odd ribosomes, and small enigmatic genomes across a large radiation of phyla.</title>
        <authorList>
            <person name="Brown C.T."/>
            <person name="Hug L.A."/>
            <person name="Thomas B.C."/>
            <person name="Sharon I."/>
            <person name="Castelle C.J."/>
            <person name="Singh A."/>
            <person name="Wilkins M.J."/>
            <person name="Williams K.H."/>
            <person name="Banfield J.F."/>
        </authorList>
    </citation>
    <scope>NUCLEOTIDE SEQUENCE [LARGE SCALE GENOMIC DNA]</scope>
</reference>
<feature type="non-terminal residue" evidence="4">
    <location>
        <position position="1"/>
    </location>
</feature>
<dbReference type="PROSITE" id="PS00296">
    <property type="entry name" value="CHAPERONINS_CPN60"/>
    <property type="match status" value="1"/>
</dbReference>
<sequence>ATKAAMEEGIVPGGGMALFNIHLQRENPKPHEFSEAQAALRILSSALAAPLQAIIVNSGESPSKVMSTLIREKTKLKSNWLGFNALTKEIADLKEAGIIDPLKVTKSALLNAVSVASNFLMMGAAIAELPKKDPPMPGPMPGGMHGDY</sequence>
<comment type="similarity">
    <text evidence="1">Belongs to the chaperonin (HSP60) family.</text>
</comment>
<keyword evidence="2" id="KW-0143">Chaperone</keyword>
<dbReference type="PANTHER" id="PTHR45633">
    <property type="entry name" value="60 KDA HEAT SHOCK PROTEIN, MITOCHONDRIAL"/>
    <property type="match status" value="1"/>
</dbReference>
<comment type="caution">
    <text evidence="4">The sequence shown here is derived from an EMBL/GenBank/DDBJ whole genome shotgun (WGS) entry which is preliminary data.</text>
</comment>
<dbReference type="InterPro" id="IPR002423">
    <property type="entry name" value="Cpn60/GroEL/TCP-1"/>
</dbReference>
<dbReference type="GO" id="GO:0016853">
    <property type="term" value="F:isomerase activity"/>
    <property type="evidence" value="ECO:0007669"/>
    <property type="project" value="UniProtKB-KW"/>
</dbReference>
<gene>
    <name evidence="4" type="ORF">UX06_C0045G0001</name>
</gene>
<dbReference type="GO" id="GO:0042026">
    <property type="term" value="P:protein refolding"/>
    <property type="evidence" value="ECO:0007669"/>
    <property type="project" value="InterPro"/>
</dbReference>
<name>A0A0G1Q398_9BACT</name>
<dbReference type="EMBL" id="LCKT01000045">
    <property type="protein sequence ID" value="KKU03135.1"/>
    <property type="molecule type" value="Genomic_DNA"/>
</dbReference>
<keyword evidence="3" id="KW-0413">Isomerase</keyword>
<proteinExistence type="inferred from homology"/>
<dbReference type="InterPro" id="IPR018370">
    <property type="entry name" value="Chaperonin_Cpn60_CS"/>
</dbReference>
<evidence type="ECO:0000256" key="2">
    <source>
        <dbReference type="ARBA" id="ARBA00023186"/>
    </source>
</evidence>
<evidence type="ECO:0000313" key="4">
    <source>
        <dbReference type="EMBL" id="KKU03135.1"/>
    </source>
</evidence>
<accession>A0A0G1Q398</accession>
<dbReference type="SUPFAM" id="SSF48592">
    <property type="entry name" value="GroEL equatorial domain-like"/>
    <property type="match status" value="1"/>
</dbReference>
<dbReference type="GO" id="GO:0005524">
    <property type="term" value="F:ATP binding"/>
    <property type="evidence" value="ECO:0007669"/>
    <property type="project" value="InterPro"/>
</dbReference>
<dbReference type="PATRIC" id="fig|1618649.3.peg.647"/>
<evidence type="ECO:0000313" key="5">
    <source>
        <dbReference type="Proteomes" id="UP000034696"/>
    </source>
</evidence>
<dbReference type="AlphaFoldDB" id="A0A0G1Q398"/>
<dbReference type="Pfam" id="PF00118">
    <property type="entry name" value="Cpn60_TCP1"/>
    <property type="match status" value="1"/>
</dbReference>
<dbReference type="Gene3D" id="1.10.560.10">
    <property type="entry name" value="GroEL-like equatorial domain"/>
    <property type="match status" value="1"/>
</dbReference>
<organism evidence="4 5">
    <name type="scientific">Candidatus Giovannonibacteria bacterium GW2011_GWA2_45_21</name>
    <dbReference type="NCBI Taxonomy" id="1618649"/>
    <lineage>
        <taxon>Bacteria</taxon>
        <taxon>Candidatus Giovannoniibacteriota</taxon>
    </lineage>
</organism>
<dbReference type="GO" id="GO:0140662">
    <property type="term" value="F:ATP-dependent protein folding chaperone"/>
    <property type="evidence" value="ECO:0007669"/>
    <property type="project" value="InterPro"/>
</dbReference>